<keyword evidence="2" id="KW-1185">Reference proteome</keyword>
<dbReference type="RefSeq" id="WP_165842065.1">
    <property type="nucleotide sequence ID" value="NZ_QEOB01000021.1"/>
</dbReference>
<comment type="caution">
    <text evidence="1">The sequence shown here is derived from an EMBL/GenBank/DDBJ whole genome shotgun (WGS) entry which is preliminary data.</text>
</comment>
<dbReference type="EMBL" id="QEOB01000021">
    <property type="protein sequence ID" value="PVX73651.1"/>
    <property type="molecule type" value="Genomic_DNA"/>
</dbReference>
<evidence type="ECO:0000313" key="2">
    <source>
        <dbReference type="Proteomes" id="UP000245712"/>
    </source>
</evidence>
<organism evidence="1 2">
    <name type="scientific">Paraburkholderia unamae</name>
    <dbReference type="NCBI Taxonomy" id="219649"/>
    <lineage>
        <taxon>Bacteria</taxon>
        <taxon>Pseudomonadati</taxon>
        <taxon>Pseudomonadota</taxon>
        <taxon>Betaproteobacteria</taxon>
        <taxon>Burkholderiales</taxon>
        <taxon>Burkholderiaceae</taxon>
        <taxon>Paraburkholderia</taxon>
    </lineage>
</organism>
<reference evidence="1 2" key="1">
    <citation type="submission" date="2018-05" db="EMBL/GenBank/DDBJ databases">
        <title>Genomic Encyclopedia of Type Strains, Phase IV (KMG-V): Genome sequencing to study the core and pangenomes of soil and plant-associated prokaryotes.</title>
        <authorList>
            <person name="Whitman W."/>
        </authorList>
    </citation>
    <scope>NUCLEOTIDE SEQUENCE [LARGE SCALE GENOMIC DNA]</scope>
    <source>
        <strain evidence="1 2">SCZa-39</strain>
    </source>
</reference>
<dbReference type="Proteomes" id="UP000245712">
    <property type="component" value="Unassembled WGS sequence"/>
</dbReference>
<protein>
    <recommendedName>
        <fullName evidence="3">Tn3 transposase DDE domain-containing protein</fullName>
    </recommendedName>
</protein>
<evidence type="ECO:0008006" key="3">
    <source>
        <dbReference type="Google" id="ProtNLM"/>
    </source>
</evidence>
<proteinExistence type="predicted"/>
<gene>
    <name evidence="1" type="ORF">C7402_121147</name>
</gene>
<sequence length="58" mass="6426">MRKLQNKNGPMAPGERLDEIGTLIRCAYLHVKISSAHSVITQSVRTLCGKRADIYAGR</sequence>
<name>A0ABX5KC91_9BURK</name>
<evidence type="ECO:0000313" key="1">
    <source>
        <dbReference type="EMBL" id="PVX73651.1"/>
    </source>
</evidence>
<accession>A0ABX5KC91</accession>